<accession>A0A6J0CBX1</accession>
<dbReference type="SUPFAM" id="SSF56300">
    <property type="entry name" value="Metallo-dependent phosphatases"/>
    <property type="match status" value="1"/>
</dbReference>
<evidence type="ECO:0000313" key="8">
    <source>
        <dbReference type="RefSeq" id="XP_015524173.2"/>
    </source>
</evidence>
<keyword evidence="4 5" id="KW-0472">Membrane</keyword>
<dbReference type="RefSeq" id="XP_015524173.2">
    <property type="nucleotide sequence ID" value="XM_015668687.2"/>
</dbReference>
<dbReference type="Gene3D" id="3.60.21.10">
    <property type="match status" value="1"/>
</dbReference>
<dbReference type="Proteomes" id="UP000829291">
    <property type="component" value="Chromosome 4"/>
</dbReference>
<keyword evidence="7" id="KW-1185">Reference proteome</keyword>
<dbReference type="Pfam" id="PF00149">
    <property type="entry name" value="Metallophos"/>
    <property type="match status" value="1"/>
</dbReference>
<keyword evidence="2 5" id="KW-0812">Transmembrane</keyword>
<evidence type="ECO:0000256" key="2">
    <source>
        <dbReference type="ARBA" id="ARBA00022692"/>
    </source>
</evidence>
<dbReference type="GO" id="GO:0005783">
    <property type="term" value="C:endoplasmic reticulum"/>
    <property type="evidence" value="ECO:0007669"/>
    <property type="project" value="TreeGrafter"/>
</dbReference>
<dbReference type="PANTHER" id="PTHR13315">
    <property type="entry name" value="METALLO PHOSPHOESTERASE RELATED"/>
    <property type="match status" value="1"/>
</dbReference>
<dbReference type="InterPro" id="IPR033308">
    <property type="entry name" value="PGAP5/Cdc1/Ted1"/>
</dbReference>
<dbReference type="InParanoid" id="A0A6J0CBX1"/>
<organism evidence="8">
    <name type="scientific">Neodiprion lecontei</name>
    <name type="common">Redheaded pine sawfly</name>
    <dbReference type="NCBI Taxonomy" id="441921"/>
    <lineage>
        <taxon>Eukaryota</taxon>
        <taxon>Metazoa</taxon>
        <taxon>Ecdysozoa</taxon>
        <taxon>Arthropoda</taxon>
        <taxon>Hexapoda</taxon>
        <taxon>Insecta</taxon>
        <taxon>Pterygota</taxon>
        <taxon>Neoptera</taxon>
        <taxon>Endopterygota</taxon>
        <taxon>Hymenoptera</taxon>
        <taxon>Tenthredinoidea</taxon>
        <taxon>Diprionidae</taxon>
        <taxon>Diprioninae</taxon>
        <taxon>Neodiprion</taxon>
    </lineage>
</organism>
<comment type="subcellular location">
    <subcellularLocation>
        <location evidence="1">Membrane</location>
        <topology evidence="1">Multi-pass membrane protein</topology>
    </subcellularLocation>
</comment>
<dbReference type="GO" id="GO:0016020">
    <property type="term" value="C:membrane"/>
    <property type="evidence" value="ECO:0007669"/>
    <property type="project" value="UniProtKB-SubCell"/>
</dbReference>
<protein>
    <submittedName>
        <fullName evidence="8">Uncharacterized protein C630.12</fullName>
    </submittedName>
</protein>
<evidence type="ECO:0000313" key="7">
    <source>
        <dbReference type="Proteomes" id="UP000829291"/>
    </source>
</evidence>
<dbReference type="PANTHER" id="PTHR13315:SF4">
    <property type="entry name" value="METALLOPHOSPHOESTERASE, ISOFORM E"/>
    <property type="match status" value="1"/>
</dbReference>
<sequence>MIRRSRLKNKIGAIVLIIGLTVAYNEFIAYEIQRLHWAFHKCTDCTRILLVADPQILGIKNENYPGASVAIWDSDSYLRKTFARALAHSQPHVIAFLGDLMDEGHIASGEYFEKYKRRFDSIFQTPDDVMKIYLPGDNDVGGEEDTVSAHISDRFEFTYSQPDTLSYKSVNFFKVNRLTHSVPGAPSDAFLNDYSERNTTNVVLSHMPLLFSPGSFVQSVVKELSPQLIFSAHDHKAMHTSLDMATNQLSDIWILPPHENRLFHLRLDMGDIHEVQIPTCSYRMGTPYIGYGLASVDTHEKLVQFTILWQPNRFVQILVYNLVGLILIIFSFYFAAVWAYRVLSGYVTYTKVPNMRT</sequence>
<dbReference type="KEGG" id="nlo:107227515"/>
<gene>
    <name evidence="8" type="primary">LOC107227515</name>
</gene>
<dbReference type="GO" id="GO:0006506">
    <property type="term" value="P:GPI anchor biosynthetic process"/>
    <property type="evidence" value="ECO:0007669"/>
    <property type="project" value="InterPro"/>
</dbReference>
<proteinExistence type="predicted"/>
<feature type="domain" description="Calcineurin-like phosphoesterase" evidence="6">
    <location>
        <begin position="47"/>
        <end position="236"/>
    </location>
</feature>
<evidence type="ECO:0000256" key="5">
    <source>
        <dbReference type="SAM" id="Phobius"/>
    </source>
</evidence>
<dbReference type="GeneID" id="107227515"/>
<dbReference type="OrthoDB" id="5977743at2759"/>
<feature type="transmembrane region" description="Helical" evidence="5">
    <location>
        <begin position="317"/>
        <end position="340"/>
    </location>
</feature>
<evidence type="ECO:0000259" key="6">
    <source>
        <dbReference type="Pfam" id="PF00149"/>
    </source>
</evidence>
<dbReference type="GO" id="GO:0016787">
    <property type="term" value="F:hydrolase activity"/>
    <property type="evidence" value="ECO:0007669"/>
    <property type="project" value="InterPro"/>
</dbReference>
<evidence type="ECO:0000256" key="1">
    <source>
        <dbReference type="ARBA" id="ARBA00004141"/>
    </source>
</evidence>
<name>A0A6J0CBX1_NEOLC</name>
<reference evidence="8" key="1">
    <citation type="submission" date="2025-08" db="UniProtKB">
        <authorList>
            <consortium name="RefSeq"/>
        </authorList>
    </citation>
    <scope>IDENTIFICATION</scope>
    <source>
        <tissue evidence="8">Thorax and Abdomen</tissue>
    </source>
</reference>
<evidence type="ECO:0000256" key="3">
    <source>
        <dbReference type="ARBA" id="ARBA00022989"/>
    </source>
</evidence>
<keyword evidence="3 5" id="KW-1133">Transmembrane helix</keyword>
<dbReference type="InterPro" id="IPR004843">
    <property type="entry name" value="Calcineurin-like_PHP"/>
</dbReference>
<dbReference type="InterPro" id="IPR029052">
    <property type="entry name" value="Metallo-depent_PP-like"/>
</dbReference>
<dbReference type="AlphaFoldDB" id="A0A6J0CBX1"/>
<dbReference type="FunCoup" id="A0A6J0CBX1">
    <property type="interactions" value="95"/>
</dbReference>
<evidence type="ECO:0000256" key="4">
    <source>
        <dbReference type="ARBA" id="ARBA00023136"/>
    </source>
</evidence>